<keyword evidence="5" id="KW-1185">Reference proteome</keyword>
<evidence type="ECO:0000256" key="2">
    <source>
        <dbReference type="SAM" id="Phobius"/>
    </source>
</evidence>
<organism evidence="4 5">
    <name type="scientific">Cohnella phaseoli</name>
    <dbReference type="NCBI Taxonomy" id="456490"/>
    <lineage>
        <taxon>Bacteria</taxon>
        <taxon>Bacillati</taxon>
        <taxon>Bacillota</taxon>
        <taxon>Bacilli</taxon>
        <taxon>Bacillales</taxon>
        <taxon>Paenibacillaceae</taxon>
        <taxon>Cohnella</taxon>
    </lineage>
</organism>
<feature type="domain" description="Bacterial sugar transferase" evidence="3">
    <location>
        <begin position="55"/>
        <end position="244"/>
    </location>
</feature>
<sequence length="249" mass="28304">MTMPNSKEANMKIASTSYAPYSPYTLSQNSLLQNTLNPNTPSPARAGRSAYDRAKRMLDLVLTSAALPPLAPFLLLIALAVKLEEPSSPALYTQTRLGKDGKPFRIYKFRSMVGDAEKQLERIKHLNEMEGAVFKIKNDPRITRVGRFLRKTSLDELPQLFNVVRGEMSLVGPRPPLPEEVERYSGYELLRLQVKPGCTGLWQVSGRNRLHFTEMVEMDLDYIERRSVWLDIKLIARTVVVMFKAKDAY</sequence>
<keyword evidence="2" id="KW-1133">Transmembrane helix</keyword>
<keyword evidence="2" id="KW-0812">Transmembrane</keyword>
<accession>A0A3D9KHQ1</accession>
<dbReference type="EMBL" id="QRDZ01000005">
    <property type="protein sequence ID" value="RED85037.1"/>
    <property type="molecule type" value="Genomic_DNA"/>
</dbReference>
<dbReference type="GO" id="GO:0016780">
    <property type="term" value="F:phosphotransferase activity, for other substituted phosphate groups"/>
    <property type="evidence" value="ECO:0007669"/>
    <property type="project" value="TreeGrafter"/>
</dbReference>
<dbReference type="Pfam" id="PF02397">
    <property type="entry name" value="Bac_transf"/>
    <property type="match status" value="1"/>
</dbReference>
<name>A0A3D9KHQ1_9BACL</name>
<comment type="caution">
    <text evidence="4">The sequence shown here is derived from an EMBL/GenBank/DDBJ whole genome shotgun (WGS) entry which is preliminary data.</text>
</comment>
<proteinExistence type="inferred from homology"/>
<feature type="transmembrane region" description="Helical" evidence="2">
    <location>
        <begin position="58"/>
        <end position="81"/>
    </location>
</feature>
<evidence type="ECO:0000313" key="5">
    <source>
        <dbReference type="Proteomes" id="UP000256977"/>
    </source>
</evidence>
<reference evidence="4 5" key="1">
    <citation type="submission" date="2018-07" db="EMBL/GenBank/DDBJ databases">
        <title>Genomic Encyclopedia of Type Strains, Phase III (KMG-III): the genomes of soil and plant-associated and newly described type strains.</title>
        <authorList>
            <person name="Whitman W."/>
        </authorList>
    </citation>
    <scope>NUCLEOTIDE SEQUENCE [LARGE SCALE GENOMIC DNA]</scope>
    <source>
        <strain evidence="4 5">CECT 7287</strain>
    </source>
</reference>
<evidence type="ECO:0000256" key="1">
    <source>
        <dbReference type="ARBA" id="ARBA00006464"/>
    </source>
</evidence>
<evidence type="ECO:0000313" key="4">
    <source>
        <dbReference type="EMBL" id="RED85037.1"/>
    </source>
</evidence>
<dbReference type="Proteomes" id="UP000256977">
    <property type="component" value="Unassembled WGS sequence"/>
</dbReference>
<keyword evidence="4" id="KW-0808">Transferase</keyword>
<dbReference type="PANTHER" id="PTHR30576">
    <property type="entry name" value="COLANIC BIOSYNTHESIS UDP-GLUCOSE LIPID CARRIER TRANSFERASE"/>
    <property type="match status" value="1"/>
</dbReference>
<protein>
    <submittedName>
        <fullName evidence="4">Lipopolysaccharide/colanic/teichoic acid biosynthesis glycosyltransferase</fullName>
    </submittedName>
</protein>
<evidence type="ECO:0000259" key="3">
    <source>
        <dbReference type="Pfam" id="PF02397"/>
    </source>
</evidence>
<dbReference type="PANTHER" id="PTHR30576:SF10">
    <property type="entry name" value="SLL5057 PROTEIN"/>
    <property type="match status" value="1"/>
</dbReference>
<gene>
    <name evidence="4" type="ORF">DFP98_10541</name>
</gene>
<comment type="similarity">
    <text evidence="1">Belongs to the bacterial sugar transferase family.</text>
</comment>
<dbReference type="InterPro" id="IPR003362">
    <property type="entry name" value="Bact_transf"/>
</dbReference>
<keyword evidence="2" id="KW-0472">Membrane</keyword>
<dbReference type="AlphaFoldDB" id="A0A3D9KHQ1"/>